<feature type="domain" description="Lactate/malate dehydrogenase N-terminal" evidence="6">
    <location>
        <begin position="5"/>
        <end position="143"/>
    </location>
</feature>
<dbReference type="Gene3D" id="3.90.110.10">
    <property type="entry name" value="Lactate dehydrogenase/glycoside hydrolase, family 4, C-terminal"/>
    <property type="match status" value="1"/>
</dbReference>
<dbReference type="InterPro" id="IPR036291">
    <property type="entry name" value="NAD(P)-bd_dom_sf"/>
</dbReference>
<evidence type="ECO:0000259" key="7">
    <source>
        <dbReference type="Pfam" id="PF02866"/>
    </source>
</evidence>
<dbReference type="PANTHER" id="PTHR43128">
    <property type="entry name" value="L-2-HYDROXYCARBOXYLATE DEHYDROGENASE (NAD(P)(+))"/>
    <property type="match status" value="1"/>
</dbReference>
<feature type="domain" description="Lactate/malate dehydrogenase C-terminal" evidence="7">
    <location>
        <begin position="146"/>
        <end position="297"/>
    </location>
</feature>
<evidence type="ECO:0000256" key="2">
    <source>
        <dbReference type="ARBA" id="ARBA00023027"/>
    </source>
</evidence>
<evidence type="ECO:0008006" key="10">
    <source>
        <dbReference type="Google" id="ProtNLM"/>
    </source>
</evidence>
<evidence type="ECO:0000313" key="8">
    <source>
        <dbReference type="EMBL" id="PVV01966.1"/>
    </source>
</evidence>
<comment type="caution">
    <text evidence="8">The sequence shown here is derived from an EMBL/GenBank/DDBJ whole genome shotgun (WGS) entry which is preliminary data.</text>
</comment>
<keyword evidence="2 4" id="KW-0520">NAD</keyword>
<feature type="binding site" evidence="4">
    <location>
        <position position="37"/>
    </location>
    <ligand>
        <name>NAD(+)</name>
        <dbReference type="ChEBI" id="CHEBI:57540"/>
    </ligand>
</feature>
<evidence type="ECO:0000256" key="3">
    <source>
        <dbReference type="PIRSR" id="PIRSR000102-1"/>
    </source>
</evidence>
<dbReference type="SUPFAM" id="SSF51735">
    <property type="entry name" value="NAD(P)-binding Rossmann-fold domains"/>
    <property type="match status" value="1"/>
</dbReference>
<feature type="binding site" evidence="4">
    <location>
        <position position="96"/>
    </location>
    <ligand>
        <name>NAD(+)</name>
        <dbReference type="ChEBI" id="CHEBI:57540"/>
    </ligand>
</feature>
<dbReference type="PRINTS" id="PR00086">
    <property type="entry name" value="LLDHDRGNASE"/>
</dbReference>
<dbReference type="EMBL" id="MBFS01000680">
    <property type="protein sequence ID" value="PVV01966.1"/>
    <property type="molecule type" value="Genomic_DNA"/>
</dbReference>
<dbReference type="OrthoDB" id="6270329at2759"/>
<dbReference type="GO" id="GO:0006089">
    <property type="term" value="P:lactate metabolic process"/>
    <property type="evidence" value="ECO:0007669"/>
    <property type="project" value="TreeGrafter"/>
</dbReference>
<evidence type="ECO:0000256" key="1">
    <source>
        <dbReference type="ARBA" id="ARBA00023002"/>
    </source>
</evidence>
<dbReference type="InterPro" id="IPR001557">
    <property type="entry name" value="L-lactate/malate_DH"/>
</dbReference>
<dbReference type="PIRSF" id="PIRSF000102">
    <property type="entry name" value="Lac_mal_DH"/>
    <property type="match status" value="1"/>
</dbReference>
<keyword evidence="1 5" id="KW-0560">Oxidoreductase</keyword>
<dbReference type="Gene3D" id="3.40.50.720">
    <property type="entry name" value="NAD(P)-binding Rossmann-like Domain"/>
    <property type="match status" value="1"/>
</dbReference>
<sequence>MAPKVRVAVIGGGGNVGASIAFSLVAMQQHVEILIVDMNEKLAAGQANDIADATNLSPAKCRLGQFSEVGDCDIIVITAGARQMPGEPRSELMGRNYKIMESIVNNIQPIKETACILVVSNPVDVLASVIQKLTKLPPSQVIGSGTFLDSGRLRNYLSNLLKISSSSIHAYMLGEHGDNQFVGWSSATIGGIPLLSNEIIQKANLQEIEKSIANKAYQIIDAKGSTYYGIGLHAAMIIRSIIGNEYKVIPVSTYMKEYDTYMSTPSVVSAEGARPMEILLSEDEKAHFLAAAEKIKGMCNQF</sequence>
<dbReference type="Pfam" id="PF00056">
    <property type="entry name" value="Ldh_1_N"/>
    <property type="match status" value="1"/>
</dbReference>
<evidence type="ECO:0000256" key="5">
    <source>
        <dbReference type="RuleBase" id="RU003369"/>
    </source>
</evidence>
<dbReference type="InterPro" id="IPR001236">
    <property type="entry name" value="Lactate/malate_DH_N"/>
</dbReference>
<feature type="active site" description="Proton acceptor" evidence="3">
    <location>
        <position position="176"/>
    </location>
</feature>
<dbReference type="InterPro" id="IPR015955">
    <property type="entry name" value="Lactate_DH/Glyco_Ohase_4_C"/>
</dbReference>
<organism evidence="8 9">
    <name type="scientific">Smittium megazygosporum</name>
    <dbReference type="NCBI Taxonomy" id="133381"/>
    <lineage>
        <taxon>Eukaryota</taxon>
        <taxon>Fungi</taxon>
        <taxon>Fungi incertae sedis</taxon>
        <taxon>Zoopagomycota</taxon>
        <taxon>Kickxellomycotina</taxon>
        <taxon>Harpellomycetes</taxon>
        <taxon>Harpellales</taxon>
        <taxon>Legeriomycetaceae</taxon>
        <taxon>Smittium</taxon>
    </lineage>
</organism>
<dbReference type="Pfam" id="PF02866">
    <property type="entry name" value="Ldh_1_C"/>
    <property type="match status" value="1"/>
</dbReference>
<comment type="similarity">
    <text evidence="5">Belongs to the LDH/MDH superfamily.</text>
</comment>
<dbReference type="PANTHER" id="PTHR43128:SF16">
    <property type="entry name" value="L-LACTATE DEHYDROGENASE"/>
    <property type="match status" value="1"/>
</dbReference>
<dbReference type="SUPFAM" id="SSF56327">
    <property type="entry name" value="LDH C-terminal domain-like"/>
    <property type="match status" value="1"/>
</dbReference>
<protein>
    <recommendedName>
        <fullName evidence="10">L-lactate dehydrogenase</fullName>
    </recommendedName>
</protein>
<proteinExistence type="inferred from homology"/>
<name>A0A2T9ZBI5_9FUNG</name>
<accession>A0A2T9ZBI5</accession>
<evidence type="ECO:0000313" key="9">
    <source>
        <dbReference type="Proteomes" id="UP000245609"/>
    </source>
</evidence>
<dbReference type="STRING" id="133381.A0A2T9ZBI5"/>
<evidence type="ECO:0000259" key="6">
    <source>
        <dbReference type="Pfam" id="PF00056"/>
    </source>
</evidence>
<reference evidence="8 9" key="1">
    <citation type="journal article" date="2018" name="MBio">
        <title>Comparative Genomics Reveals the Core Gene Toolbox for the Fungus-Insect Symbiosis.</title>
        <authorList>
            <person name="Wang Y."/>
            <person name="Stata M."/>
            <person name="Wang W."/>
            <person name="Stajich J.E."/>
            <person name="White M.M."/>
            <person name="Moncalvo J.M."/>
        </authorList>
    </citation>
    <scope>NUCLEOTIDE SEQUENCE [LARGE SCALE GENOMIC DNA]</scope>
    <source>
        <strain evidence="8 9">SC-DP-2</strain>
    </source>
</reference>
<keyword evidence="9" id="KW-1185">Reference proteome</keyword>
<feature type="binding site" evidence="4">
    <location>
        <begin position="119"/>
        <end position="121"/>
    </location>
    <ligand>
        <name>NAD(+)</name>
        <dbReference type="ChEBI" id="CHEBI:57540"/>
    </ligand>
</feature>
<dbReference type="InterPro" id="IPR022383">
    <property type="entry name" value="Lactate/malate_DH_C"/>
</dbReference>
<evidence type="ECO:0000256" key="4">
    <source>
        <dbReference type="PIRSR" id="PIRSR000102-3"/>
    </source>
</evidence>
<dbReference type="Proteomes" id="UP000245609">
    <property type="component" value="Unassembled WGS sequence"/>
</dbReference>
<dbReference type="GO" id="GO:0004459">
    <property type="term" value="F:L-lactate dehydrogenase (NAD+) activity"/>
    <property type="evidence" value="ECO:0007669"/>
    <property type="project" value="TreeGrafter"/>
</dbReference>
<gene>
    <name evidence="8" type="ORF">BB560_003592</name>
</gene>
<dbReference type="AlphaFoldDB" id="A0A2T9ZBI5"/>
<feature type="binding site" evidence="4">
    <location>
        <begin position="11"/>
        <end position="17"/>
    </location>
    <ligand>
        <name>NAD(+)</name>
        <dbReference type="ChEBI" id="CHEBI:57540"/>
    </ligand>
</feature>